<dbReference type="EnsemblMetazoa" id="AATE000637-RA">
    <property type="protein sequence ID" value="AATE000637-PA.2"/>
    <property type="gene ID" value="AATE000637"/>
</dbReference>
<evidence type="ECO:0000259" key="1">
    <source>
        <dbReference type="SMART" id="SM00587"/>
    </source>
</evidence>
<dbReference type="Pfam" id="PF02958">
    <property type="entry name" value="EcKL"/>
    <property type="match status" value="1"/>
</dbReference>
<dbReference type="SUPFAM" id="SSF56112">
    <property type="entry name" value="Protein kinase-like (PK-like)"/>
    <property type="match status" value="1"/>
</dbReference>
<dbReference type="InterPro" id="IPR004119">
    <property type="entry name" value="EcKL"/>
</dbReference>
<dbReference type="Gene3D" id="3.90.1200.10">
    <property type="match status" value="1"/>
</dbReference>
<dbReference type="InterPro" id="IPR011009">
    <property type="entry name" value="Kinase-like_dom_sf"/>
</dbReference>
<name>A0A8W7MW43_ANOAO</name>
<accession>A0A8W7MW43</accession>
<feature type="domain" description="CHK kinase-like" evidence="1">
    <location>
        <begin position="129"/>
        <end position="314"/>
    </location>
</feature>
<dbReference type="PANTHER" id="PTHR11012">
    <property type="entry name" value="PROTEIN KINASE-LIKE DOMAIN-CONTAINING"/>
    <property type="match status" value="1"/>
</dbReference>
<dbReference type="AlphaFoldDB" id="A0A8W7MW43"/>
<evidence type="ECO:0000313" key="2">
    <source>
        <dbReference type="EnsemblMetazoa" id="AATE000637-PA.2"/>
    </source>
</evidence>
<dbReference type="PANTHER" id="PTHR11012:SF6">
    <property type="entry name" value="CHK DOMAIN OV1-RELATED"/>
    <property type="match status" value="1"/>
</dbReference>
<dbReference type="SMART" id="SM00587">
    <property type="entry name" value="CHK"/>
    <property type="match status" value="1"/>
</dbReference>
<sequence>METPSWRTVEFFREIIDMELPSQDVLVKRIHIGKANSEVAGYMSLIHRVTLDVEVGPSREPKLLSYIVKEKSGETFGGILVDMLSVFSKEREVYEHLLPEFERFWRKGGGDVRFGPRMFKATDGQETVIVMEDLNRSHFRMSTRRFGLPMGDVKGILSKLAKFHAASVLYREAGGCFSHRMAHGVIAENTIEAIGRHYEVLYSAFVKSLQERELPPQYLVPLKQIEGRLLKECCRVLHFDAAHLNVLNHGDLWPNNIMFSNDDLLFLDFQTAFYGCFAADILYFFITSATEIVCDELMELLRHYHQELVDSLQLLSYSKPIPSYDELFKQVQMHGVLILPPLSEAVAITMAGLTEPSDMEKLTSDRPEGVALRKQVYDNPSFVALVDRLIPKLFAMGLFSNLTESSG</sequence>
<organism evidence="2">
    <name type="scientific">Anopheles atroparvus</name>
    <name type="common">European mosquito</name>
    <dbReference type="NCBI Taxonomy" id="41427"/>
    <lineage>
        <taxon>Eukaryota</taxon>
        <taxon>Metazoa</taxon>
        <taxon>Ecdysozoa</taxon>
        <taxon>Arthropoda</taxon>
        <taxon>Hexapoda</taxon>
        <taxon>Insecta</taxon>
        <taxon>Pterygota</taxon>
        <taxon>Neoptera</taxon>
        <taxon>Endopterygota</taxon>
        <taxon>Diptera</taxon>
        <taxon>Nematocera</taxon>
        <taxon>Culicoidea</taxon>
        <taxon>Culicidae</taxon>
        <taxon>Anophelinae</taxon>
        <taxon>Anopheles</taxon>
    </lineage>
</organism>
<proteinExistence type="predicted"/>
<reference evidence="2" key="1">
    <citation type="submission" date="2022-08" db="UniProtKB">
        <authorList>
            <consortium name="EnsemblMetazoa"/>
        </authorList>
    </citation>
    <scope>IDENTIFICATION</scope>
    <source>
        <strain evidence="2">EBRO</strain>
    </source>
</reference>
<dbReference type="InterPro" id="IPR015897">
    <property type="entry name" value="CHK_kinase-like"/>
</dbReference>
<protein>
    <recommendedName>
        <fullName evidence="1">CHK kinase-like domain-containing protein</fullName>
    </recommendedName>
</protein>